<protein>
    <submittedName>
        <fullName evidence="2">PTS sorbitol transporter subunit IIA</fullName>
    </submittedName>
</protein>
<evidence type="ECO:0000313" key="3">
    <source>
        <dbReference type="Proteomes" id="UP000318720"/>
    </source>
</evidence>
<dbReference type="RefSeq" id="WP_009337363.1">
    <property type="nucleotide sequence ID" value="NZ_JARAVA010000009.1"/>
</dbReference>
<proteinExistence type="predicted"/>
<sequence>MSNVYYKSTVRRVGAACEELLEGGLLILRSAPVPEALQDASVVHEPSVRLTGELRCGDRLWLGGRLIELVAVGERATQNLRELGHVVVHVNAAETQVLPGAVYGRGTLTLPETGAPLVLAAGVPGRYRT</sequence>
<dbReference type="InterPro" id="IPR004716">
    <property type="entry name" value="PTS_IIA_glucitol/sorbitol-sp"/>
</dbReference>
<evidence type="ECO:0000313" key="2">
    <source>
        <dbReference type="EMBL" id="TQE34677.1"/>
    </source>
</evidence>
<dbReference type="EMBL" id="SPAZ01000127">
    <property type="protein sequence ID" value="TQE34677.1"/>
    <property type="molecule type" value="Genomic_DNA"/>
</dbReference>
<dbReference type="GO" id="GO:0005737">
    <property type="term" value="C:cytoplasm"/>
    <property type="evidence" value="ECO:0007669"/>
    <property type="project" value="InterPro"/>
</dbReference>
<dbReference type="AlphaFoldDB" id="A0AAE8W2U8"/>
<dbReference type="GO" id="GO:0009401">
    <property type="term" value="P:phosphoenolpyruvate-dependent sugar phosphotransferase system"/>
    <property type="evidence" value="ECO:0007669"/>
    <property type="project" value="InterPro"/>
</dbReference>
<feature type="modified residue" description="Phosphohistidine; by HPr" evidence="1">
    <location>
        <position position="44"/>
    </location>
</feature>
<evidence type="ECO:0000256" key="1">
    <source>
        <dbReference type="PROSITE-ProRule" id="PRU00420"/>
    </source>
</evidence>
<reference evidence="2 3" key="1">
    <citation type="submission" date="2019-03" db="EMBL/GenBank/DDBJ databases">
        <title>Comparative genomic analyses of the sweetpotato soil rot pathogen, Streptomyces ipomoeae.</title>
        <authorList>
            <person name="Ruschel Soares N."/>
            <person name="Badger J.H."/>
            <person name="Huguet-Tapia J.C."/>
            <person name="Clark C.A."/>
            <person name="Pettis G.S."/>
        </authorList>
    </citation>
    <scope>NUCLEOTIDE SEQUENCE [LARGE SCALE GENOMIC DNA]</scope>
    <source>
        <strain evidence="2 3">88-35</strain>
    </source>
</reference>
<gene>
    <name evidence="2" type="ORF">Sipo8835_14755</name>
</gene>
<name>A0AAE8W2U8_9ACTN</name>
<comment type="caution">
    <text evidence="2">The sequence shown here is derived from an EMBL/GenBank/DDBJ whole genome shotgun (WGS) entry which is preliminary data.</text>
</comment>
<dbReference type="SUPFAM" id="SSF141530">
    <property type="entry name" value="PTSIIA/GutA-like"/>
    <property type="match status" value="1"/>
</dbReference>
<dbReference type="Proteomes" id="UP000318720">
    <property type="component" value="Unassembled WGS sequence"/>
</dbReference>
<dbReference type="GO" id="GO:0008982">
    <property type="term" value="F:protein-N(PI)-phosphohistidine-sugar phosphotransferase activity"/>
    <property type="evidence" value="ECO:0007669"/>
    <property type="project" value="InterPro"/>
</dbReference>
<dbReference type="PANTHER" id="PTHR40398:SF1">
    <property type="entry name" value="PTS SYSTEM GLUCITOL_SORBITOL-SPECIFIC EIIA COMPONENT"/>
    <property type="match status" value="1"/>
</dbReference>
<dbReference type="PROSITE" id="PS51097">
    <property type="entry name" value="PTS_EIIA_TYPE_5"/>
    <property type="match status" value="1"/>
</dbReference>
<dbReference type="GO" id="GO:0016301">
    <property type="term" value="F:kinase activity"/>
    <property type="evidence" value="ECO:0007669"/>
    <property type="project" value="TreeGrafter"/>
</dbReference>
<dbReference type="Pfam" id="PF03829">
    <property type="entry name" value="PTSIIA_gutA"/>
    <property type="match status" value="1"/>
</dbReference>
<dbReference type="PANTHER" id="PTHR40398">
    <property type="entry name" value="PTS SYSTEM GLUCITOL/SORBITOL-SPECIFIC EIIA COMPONENT"/>
    <property type="match status" value="1"/>
</dbReference>
<dbReference type="InterPro" id="IPR036665">
    <property type="entry name" value="PTS_IIA_glucitol/sorbitol_sf"/>
</dbReference>
<dbReference type="Gene3D" id="2.40.33.40">
    <property type="entry name" value="Phosphotransferase system, glucitol/sorbitol-specific IIA component"/>
    <property type="match status" value="1"/>
</dbReference>
<accession>A0AAE8W2U8</accession>
<organism evidence="2 3">
    <name type="scientific">Streptomyces ipomoeae</name>
    <dbReference type="NCBI Taxonomy" id="103232"/>
    <lineage>
        <taxon>Bacteria</taxon>
        <taxon>Bacillati</taxon>
        <taxon>Actinomycetota</taxon>
        <taxon>Actinomycetes</taxon>
        <taxon>Kitasatosporales</taxon>
        <taxon>Streptomycetaceae</taxon>
        <taxon>Streptomyces</taxon>
    </lineage>
</organism>